<dbReference type="GO" id="GO:0000139">
    <property type="term" value="C:Golgi membrane"/>
    <property type="evidence" value="ECO:0007669"/>
    <property type="project" value="TreeGrafter"/>
</dbReference>
<dbReference type="STRING" id="147828.A0A4S2LSB0"/>
<dbReference type="InterPro" id="IPR036322">
    <property type="entry name" value="WD40_repeat_dom_sf"/>
</dbReference>
<dbReference type="InterPro" id="IPR015943">
    <property type="entry name" value="WD40/YVTN_repeat-like_dom_sf"/>
</dbReference>
<evidence type="ECO:0000256" key="2">
    <source>
        <dbReference type="ARBA" id="ARBA00023136"/>
    </source>
</evidence>
<feature type="compositionally biased region" description="Polar residues" evidence="4">
    <location>
        <begin position="1350"/>
        <end position="1367"/>
    </location>
</feature>
<dbReference type="GO" id="GO:0006886">
    <property type="term" value="P:intracellular protein transport"/>
    <property type="evidence" value="ECO:0007669"/>
    <property type="project" value="InterPro"/>
</dbReference>
<dbReference type="OrthoDB" id="67540at2759"/>
<dbReference type="InterPro" id="IPR040096">
    <property type="entry name" value="Ric1"/>
</dbReference>
<organism evidence="6 7">
    <name type="scientific">Opisthorchis felineus</name>
    <dbReference type="NCBI Taxonomy" id="147828"/>
    <lineage>
        <taxon>Eukaryota</taxon>
        <taxon>Metazoa</taxon>
        <taxon>Spiralia</taxon>
        <taxon>Lophotrochozoa</taxon>
        <taxon>Platyhelminthes</taxon>
        <taxon>Trematoda</taxon>
        <taxon>Digenea</taxon>
        <taxon>Opisthorchiida</taxon>
        <taxon>Opisthorchiata</taxon>
        <taxon>Opisthorchiidae</taxon>
        <taxon>Opisthorchis</taxon>
    </lineage>
</organism>
<dbReference type="GO" id="GO:0042147">
    <property type="term" value="P:retrograde transport, endosome to Golgi"/>
    <property type="evidence" value="ECO:0007669"/>
    <property type="project" value="TreeGrafter"/>
</dbReference>
<name>A0A4S2LSB0_OPIFE</name>
<proteinExistence type="predicted"/>
<evidence type="ECO:0000259" key="5">
    <source>
        <dbReference type="Pfam" id="PF07064"/>
    </source>
</evidence>
<evidence type="ECO:0000256" key="3">
    <source>
        <dbReference type="ARBA" id="ARBA00029879"/>
    </source>
</evidence>
<reference evidence="6 7" key="1">
    <citation type="journal article" date="2019" name="BMC Genomics">
        <title>New insights from Opisthorchis felineus genome: update on genomics of the epidemiologically important liver flukes.</title>
        <authorList>
            <person name="Ershov N.I."/>
            <person name="Mordvinov V.A."/>
            <person name="Prokhortchouk E.B."/>
            <person name="Pakharukova M.Y."/>
            <person name="Gunbin K.V."/>
            <person name="Ustyantsev K."/>
            <person name="Genaev M.A."/>
            <person name="Blinov A.G."/>
            <person name="Mazur A."/>
            <person name="Boulygina E."/>
            <person name="Tsygankova S."/>
            <person name="Khrameeva E."/>
            <person name="Chekanov N."/>
            <person name="Fan G."/>
            <person name="Xiao A."/>
            <person name="Zhang H."/>
            <person name="Xu X."/>
            <person name="Yang H."/>
            <person name="Solovyev V."/>
            <person name="Lee S.M."/>
            <person name="Liu X."/>
            <person name="Afonnikov D.A."/>
            <person name="Skryabin K.G."/>
        </authorList>
    </citation>
    <scope>NUCLEOTIDE SEQUENCE [LARGE SCALE GENOMIC DNA]</scope>
    <source>
        <strain evidence="6">AK-0245</strain>
        <tissue evidence="6">Whole organism</tissue>
    </source>
</reference>
<feature type="region of interest" description="Disordered" evidence="4">
    <location>
        <begin position="1130"/>
        <end position="1150"/>
    </location>
</feature>
<comment type="caution">
    <text evidence="6">The sequence shown here is derived from an EMBL/GenBank/DDBJ whole genome shotgun (WGS) entry which is preliminary data.</text>
</comment>
<dbReference type="Proteomes" id="UP000308267">
    <property type="component" value="Unassembled WGS sequence"/>
</dbReference>
<dbReference type="SUPFAM" id="SSF50978">
    <property type="entry name" value="WD40 repeat-like"/>
    <property type="match status" value="1"/>
</dbReference>
<feature type="domain" description="RIC1 C-terminal alpha solenoid region" evidence="5">
    <location>
        <begin position="908"/>
        <end position="1067"/>
    </location>
</feature>
<comment type="subcellular location">
    <subcellularLocation>
        <location evidence="1">Membrane</location>
    </subcellularLocation>
</comment>
<keyword evidence="7" id="KW-1185">Reference proteome</keyword>
<feature type="region of interest" description="Disordered" evidence="4">
    <location>
        <begin position="1350"/>
        <end position="1375"/>
    </location>
</feature>
<sequence length="1612" mass="179356">MACFVQEWPVFPRCSINQSVPRSLHVSNEENIFCVVFDKDLIIFDQKTSAVILHYERSEDSLMQYGMNIGSVLRADAKCIALLTAAGYFIALRFKSQTISSTNSPFGAEREAGELPIIDRDWAVESLTTIVVGIDVNCICMYGEHLFTTFKNGTVYILTWDGKPLGETATLSKTPFFHDVEHSRARKLSSPGIFCQAVEWAPTFGGVITILSSGDIALLRVLENSDGVWNLEGIWAECTENPVCLSVNNRFRTVAVGSENTEVSLYRLDETTGTVFVQQRLRVSNREYPDATTLVGPATKLAWSTDGYTLAVAWANCGWALWSVFGGLLHTSLGERVGLADRIKVSQMAWSANDCQLVTVMSFLSPKKNHSATLERLAAVEVENEGCDSEQHQCPTHIAVFQLARSALTTNPTSDNHHHLLLQASDRVLFSNRSQLTSTRSLQTLLVPALYMKHNWPLRYVAMNMEGDRIAVSGEHGFAHYSCVTKRWNMFGNEVQERSFKVCGGLVWWNKFICFGCFPVGQSSYQLRTYPSLERLDDQFVSTYSLIGSEEPLLVDTFDNLLTLLTNDGRVQVFRLSQPDVPTKKYQVIISVVQVIDLNNLILHPPCIVRLCLSSITANLPLRKTKWTIVGSVNLAIPGDAVQKRQSKTDETTIAMDPNVSDHFSFPCSSDPANPTSNRVSRPCSLLLNYGGYLFLLQPSISSDAGTSGVRTDSNKKPLILTPFLIASNVELTWPATSSDVKIEEILPLTAPLSSTTDQHRLRPYLTDSLWLYCGALGLQVWLPLPHLHSISPQLSPVRHVPHAARLFSQISDPASSPLESHTHPMIHGRTHLSPGYISRRIMLSIELEEDVRPLAILFQEAVLVGVINEFHQPSVSIRDPDPSDLSTDFYSILPYGTSRVETHAFLHRLIQELLRKNLGAHALQLCSAYKELPHFHRLLEWLLHEVLETEATSKSPIPDPLLPQVVAFIQEFPQFLETIACCARKTEAARWPHLFAAVGRTPKDLFDLCIENNNLEAAASYLIILQASEPVALSHQCTLHLIEVAVDSSQWFVVRELMRFVNAIDPLDFKFPMDGSAMEPKHDTARAKDPRPEPYSVMNQRTTFFPDPKAPQSTRSDLLLASHAGNVEVEPVHSPRKPLSLSESDRSDTNAPILSSGIHQWLAHKVTELFTQGHLRQLAELVANFPVFCSSSAVHRSPDLLASWIASQRFDLHIVLDWPASLVQLHKEFNYPMPSASTQLLEHAVESTSALSSYHIGFSLHPSTSASATSTKALRQLRYLLSQLLQGGSFEWASLVALMVQDRTGLLEAVTLAVDASTRSTLSRLKDRHPTCHTSERRSSGLWRRVVGSQHQPIPSQTSNENSDQESGGPYSPLFGDPLSRVHAGLKQVDYWAIEHCSLYHQFIDELQPDLDQVVEQASSFFGQCASGTILNNAQSNYEQSRLVHSDIILNSFTLPDALTRRKEAKLYADGAHQMEPCLTTNWDGGLSDHTHSEHQSITLTAVDSQTDITLQDRATHASDISSVKYRSQILGMDGLTVSIPDYHESIHSKLGSSLRANGLPMNSTVSQQVILLPLSKEYEMESVADEYLVNGTEEISLRDSSKSQYTCVLS</sequence>
<dbReference type="GO" id="GO:0034066">
    <property type="term" value="C:Ric1-Rgp1 guanyl-nucleotide exchange factor complex"/>
    <property type="evidence" value="ECO:0007669"/>
    <property type="project" value="InterPro"/>
</dbReference>
<dbReference type="GO" id="GO:0005829">
    <property type="term" value="C:cytosol"/>
    <property type="evidence" value="ECO:0007669"/>
    <property type="project" value="TreeGrafter"/>
</dbReference>
<keyword evidence="2" id="KW-0472">Membrane</keyword>
<accession>A0A4S2LSB0</accession>
<evidence type="ECO:0000313" key="7">
    <source>
        <dbReference type="Proteomes" id="UP000308267"/>
    </source>
</evidence>
<feature type="compositionally biased region" description="Basic and acidic residues" evidence="4">
    <location>
        <begin position="1080"/>
        <end position="1093"/>
    </location>
</feature>
<dbReference type="EMBL" id="SJOL01006800">
    <property type="protein sequence ID" value="TGZ64309.1"/>
    <property type="molecule type" value="Genomic_DNA"/>
</dbReference>
<evidence type="ECO:0000256" key="4">
    <source>
        <dbReference type="SAM" id="MobiDB-lite"/>
    </source>
</evidence>
<gene>
    <name evidence="6" type="ORF">CRM22_006432</name>
</gene>
<feature type="region of interest" description="Disordered" evidence="4">
    <location>
        <begin position="1076"/>
        <end position="1114"/>
    </location>
</feature>
<dbReference type="Gene3D" id="2.130.10.10">
    <property type="entry name" value="YVTN repeat-like/Quinoprotein amine dehydrogenase"/>
    <property type="match status" value="1"/>
</dbReference>
<protein>
    <recommendedName>
        <fullName evidence="3">Protein RIC1 homolog</fullName>
    </recommendedName>
</protein>
<dbReference type="PANTHER" id="PTHR22746:SF10">
    <property type="entry name" value="GUANINE NUCLEOTIDE EXCHANGE FACTOR SUBUNIT RIC1"/>
    <property type="match status" value="1"/>
</dbReference>
<dbReference type="PANTHER" id="PTHR22746">
    <property type="entry name" value="RAB6A-GEF COMPLEX PARTNER PROTEIN 1"/>
    <property type="match status" value="1"/>
</dbReference>
<evidence type="ECO:0000313" key="6">
    <source>
        <dbReference type="EMBL" id="TGZ64309.1"/>
    </source>
</evidence>
<evidence type="ECO:0000256" key="1">
    <source>
        <dbReference type="ARBA" id="ARBA00004370"/>
    </source>
</evidence>
<dbReference type="Pfam" id="PF07064">
    <property type="entry name" value="RIC1"/>
    <property type="match status" value="1"/>
</dbReference>
<dbReference type="Pfam" id="PF25440">
    <property type="entry name" value="Beta-prop_RIC1_2nd"/>
    <property type="match status" value="1"/>
</dbReference>
<dbReference type="InterPro" id="IPR009771">
    <property type="entry name" value="RIC1_C"/>
</dbReference>